<dbReference type="Gene3D" id="1.10.10.10">
    <property type="entry name" value="Winged helix-like DNA-binding domain superfamily/Winged helix DNA-binding domain"/>
    <property type="match status" value="1"/>
</dbReference>
<name>A0A2H0WTZ2_9BACT</name>
<dbReference type="AlphaFoldDB" id="A0A2H0WTZ2"/>
<evidence type="ECO:0000313" key="6">
    <source>
        <dbReference type="Proteomes" id="UP000229080"/>
    </source>
</evidence>
<dbReference type="PROSITE" id="PS50987">
    <property type="entry name" value="HTH_ARSR_2"/>
    <property type="match status" value="1"/>
</dbReference>
<dbReference type="InterPro" id="IPR036390">
    <property type="entry name" value="WH_DNA-bd_sf"/>
</dbReference>
<feature type="domain" description="HTH arsR-type" evidence="4">
    <location>
        <begin position="12"/>
        <end position="104"/>
    </location>
</feature>
<dbReference type="SUPFAM" id="SSF46785">
    <property type="entry name" value="Winged helix' DNA-binding domain"/>
    <property type="match status" value="1"/>
</dbReference>
<dbReference type="InterPro" id="IPR001845">
    <property type="entry name" value="HTH_ArsR_DNA-bd_dom"/>
</dbReference>
<dbReference type="Pfam" id="PF01022">
    <property type="entry name" value="HTH_5"/>
    <property type="match status" value="1"/>
</dbReference>
<keyword evidence="3" id="KW-0804">Transcription</keyword>
<dbReference type="NCBIfam" id="NF033788">
    <property type="entry name" value="HTH_metalloreg"/>
    <property type="match status" value="1"/>
</dbReference>
<dbReference type="InterPro" id="IPR036388">
    <property type="entry name" value="WH-like_DNA-bd_sf"/>
</dbReference>
<gene>
    <name evidence="5" type="ORF">COT61_05485</name>
</gene>
<evidence type="ECO:0000256" key="1">
    <source>
        <dbReference type="ARBA" id="ARBA00023015"/>
    </source>
</evidence>
<proteinExistence type="predicted"/>
<protein>
    <submittedName>
        <fullName evidence="5">ArsR family transcriptional regulator</fullName>
    </submittedName>
</protein>
<comment type="caution">
    <text evidence="5">The sequence shown here is derived from an EMBL/GenBank/DDBJ whole genome shotgun (WGS) entry which is preliminary data.</text>
</comment>
<dbReference type="PANTHER" id="PTHR33154:SF18">
    <property type="entry name" value="ARSENICAL RESISTANCE OPERON REPRESSOR"/>
    <property type="match status" value="1"/>
</dbReference>
<organism evidence="5 6">
    <name type="scientific">Candidatus Portnoybacteria bacterium CG09_land_8_20_14_0_10_44_13</name>
    <dbReference type="NCBI Taxonomy" id="1974811"/>
    <lineage>
        <taxon>Bacteria</taxon>
        <taxon>Candidatus Portnoyibacteriota</taxon>
    </lineage>
</organism>
<dbReference type="EMBL" id="PEZF01000193">
    <property type="protein sequence ID" value="PIS16130.1"/>
    <property type="molecule type" value="Genomic_DNA"/>
</dbReference>
<evidence type="ECO:0000256" key="2">
    <source>
        <dbReference type="ARBA" id="ARBA00023125"/>
    </source>
</evidence>
<dbReference type="Proteomes" id="UP000229080">
    <property type="component" value="Unassembled WGS sequence"/>
</dbReference>
<sequence>MKPKCCKNKKSIAEISQVAEFLKVISEENRLKILCLLKKNEMCVCDIWQYLDLAQNLTSHHLKVLKDFGLVSSKQEGLKVIYSINKKAVKKYSKLLNKFLNSYGK</sequence>
<dbReference type="GO" id="GO:0003677">
    <property type="term" value="F:DNA binding"/>
    <property type="evidence" value="ECO:0007669"/>
    <property type="project" value="UniProtKB-KW"/>
</dbReference>
<evidence type="ECO:0000313" key="5">
    <source>
        <dbReference type="EMBL" id="PIS16130.1"/>
    </source>
</evidence>
<dbReference type="CDD" id="cd00090">
    <property type="entry name" value="HTH_ARSR"/>
    <property type="match status" value="1"/>
</dbReference>
<evidence type="ECO:0000256" key="3">
    <source>
        <dbReference type="ARBA" id="ARBA00023163"/>
    </source>
</evidence>
<accession>A0A2H0WTZ2</accession>
<dbReference type="InterPro" id="IPR051081">
    <property type="entry name" value="HTH_MetalResp_TranReg"/>
</dbReference>
<reference evidence="6" key="1">
    <citation type="submission" date="2017-09" db="EMBL/GenBank/DDBJ databases">
        <title>Depth-based differentiation of microbial function through sediment-hosted aquifers and enrichment of novel symbionts in the deep terrestrial subsurface.</title>
        <authorList>
            <person name="Probst A.J."/>
            <person name="Ladd B."/>
            <person name="Jarett J.K."/>
            <person name="Geller-Mcgrath D.E."/>
            <person name="Sieber C.M.K."/>
            <person name="Emerson J.B."/>
            <person name="Anantharaman K."/>
            <person name="Thomas B.C."/>
            <person name="Malmstrom R."/>
            <person name="Stieglmeier M."/>
            <person name="Klingl A."/>
            <person name="Woyke T."/>
            <person name="Ryan C.M."/>
            <person name="Banfield J.F."/>
        </authorList>
    </citation>
    <scope>NUCLEOTIDE SEQUENCE [LARGE SCALE GENOMIC DNA]</scope>
</reference>
<dbReference type="PRINTS" id="PR00778">
    <property type="entry name" value="HTHARSR"/>
</dbReference>
<keyword evidence="1" id="KW-0805">Transcription regulation</keyword>
<dbReference type="SMART" id="SM00418">
    <property type="entry name" value="HTH_ARSR"/>
    <property type="match status" value="1"/>
</dbReference>
<evidence type="ECO:0000259" key="4">
    <source>
        <dbReference type="PROSITE" id="PS50987"/>
    </source>
</evidence>
<dbReference type="PANTHER" id="PTHR33154">
    <property type="entry name" value="TRANSCRIPTIONAL REGULATOR, ARSR FAMILY"/>
    <property type="match status" value="1"/>
</dbReference>
<dbReference type="InterPro" id="IPR011991">
    <property type="entry name" value="ArsR-like_HTH"/>
</dbReference>
<keyword evidence="2" id="KW-0238">DNA-binding</keyword>
<dbReference type="GO" id="GO:0003700">
    <property type="term" value="F:DNA-binding transcription factor activity"/>
    <property type="evidence" value="ECO:0007669"/>
    <property type="project" value="InterPro"/>
</dbReference>